<comment type="caution">
    <text evidence="1">The sequence shown here is derived from an EMBL/GenBank/DDBJ whole genome shotgun (WGS) entry which is preliminary data.</text>
</comment>
<gene>
    <name evidence="1" type="ORF">S06H3_66791</name>
</gene>
<feature type="non-terminal residue" evidence="1">
    <location>
        <position position="46"/>
    </location>
</feature>
<evidence type="ECO:0000313" key="1">
    <source>
        <dbReference type="EMBL" id="GAI71223.1"/>
    </source>
</evidence>
<accession>X1QSI4</accession>
<sequence length="46" mass="5111">GEYDNATINNTMMEITIKGSINANAFRLCIVRIFLIVFKSSHPLGP</sequence>
<organism evidence="1">
    <name type="scientific">marine sediment metagenome</name>
    <dbReference type="NCBI Taxonomy" id="412755"/>
    <lineage>
        <taxon>unclassified sequences</taxon>
        <taxon>metagenomes</taxon>
        <taxon>ecological metagenomes</taxon>
    </lineage>
</organism>
<proteinExistence type="predicted"/>
<feature type="non-terminal residue" evidence="1">
    <location>
        <position position="1"/>
    </location>
</feature>
<name>X1QSI4_9ZZZZ</name>
<reference evidence="1" key="1">
    <citation type="journal article" date="2014" name="Front. Microbiol.">
        <title>High frequency of phylogenetically diverse reductive dehalogenase-homologous genes in deep subseafloor sedimentary metagenomes.</title>
        <authorList>
            <person name="Kawai M."/>
            <person name="Futagami T."/>
            <person name="Toyoda A."/>
            <person name="Takaki Y."/>
            <person name="Nishi S."/>
            <person name="Hori S."/>
            <person name="Arai W."/>
            <person name="Tsubouchi T."/>
            <person name="Morono Y."/>
            <person name="Uchiyama I."/>
            <person name="Ito T."/>
            <person name="Fujiyama A."/>
            <person name="Inagaki F."/>
            <person name="Takami H."/>
        </authorList>
    </citation>
    <scope>NUCLEOTIDE SEQUENCE</scope>
    <source>
        <strain evidence="1">Expedition CK06-06</strain>
    </source>
</reference>
<protein>
    <submittedName>
        <fullName evidence="1">Uncharacterized protein</fullName>
    </submittedName>
</protein>
<dbReference type="AlphaFoldDB" id="X1QSI4"/>
<dbReference type="EMBL" id="BARV01045751">
    <property type="protein sequence ID" value="GAI71223.1"/>
    <property type="molecule type" value="Genomic_DNA"/>
</dbReference>